<dbReference type="InterPro" id="IPR001789">
    <property type="entry name" value="Sig_transdc_resp-reg_receiver"/>
</dbReference>
<evidence type="ECO:0000256" key="3">
    <source>
        <dbReference type="ARBA" id="ARBA00012438"/>
    </source>
</evidence>
<keyword evidence="4" id="KW-1003">Cell membrane</keyword>
<name>A0A364NQA2_9GAMM</name>
<sequence length="792" mass="88214">MQKTSIFRSIILTATMTSLVILSVLLYILYRDTIVPIEISAKSEALELAQKEVTLRLAAKEESVKAIVSSLTRDPRIREGLRTNNQPLAYAGIESLRADFERLSPNQDIRAEVITRDQTLFAKSWDPTPSNERIPNLLAASALTLQNVTVSFGMGNTGLGIIGFAPVFDEGQLIGIVSVSQGIETVVQDLKREGFDWVVLLNIGSIRERFDGVVPPIYLNNPFFDHEHIVAHSKWFDISIADYIKQVRPDVGKQLERSVEIHDDRIIFDMPIYEHSGFLLGRSILVSSSKPVTDRIEEGLTSITRVIVSIITILLLVIAILLFLVRQQVIKPIDRMVDAITNVIRSGHFSNAIPITRMDELGVLTHRFNELIENLEKSITESNTVISEIAAGDFKKRVKGEYVGDLDNLKAGINAAAVKLKEQQDRVLQATQAKSQFLANMSHEIRTPINGVIGMLSLLEHSHLPDEQAEQVRLAQSSAELLLGLVNDILDFSKIEAGKMSIEHAPVNLHELLHNVTDIFQNAAKSKNVILELSLNREVNEYITGDSLRLRQVLNNLLSNALKFTEHGRVTLRATVENNCLKIGVKDTGIGMSPAVQKKLFQSFSQADSSTSRKYGGTGLGLKISRELVRLMGGDMQVASKEGVGSLFWLVIPYLPCKRPVEDQAGATKFLDYSRKRILLVEDNIVNQKLAVKLLEKFNIVPAIASNGQIAVEMVAKEHFHLILMDCQMPVMDGYTATKLLRQNDYRMPIAALTANATADDRKECIACGMNDFLAKPYNLNNLSRLLERWLT</sequence>
<dbReference type="Pfam" id="PF00672">
    <property type="entry name" value="HAMP"/>
    <property type="match status" value="1"/>
</dbReference>
<organism evidence="18 19">
    <name type="scientific">Nitrincola tibetensis</name>
    <dbReference type="NCBI Taxonomy" id="2219697"/>
    <lineage>
        <taxon>Bacteria</taxon>
        <taxon>Pseudomonadati</taxon>
        <taxon>Pseudomonadota</taxon>
        <taxon>Gammaproteobacteria</taxon>
        <taxon>Oceanospirillales</taxon>
        <taxon>Oceanospirillaceae</taxon>
        <taxon>Nitrincola</taxon>
    </lineage>
</organism>
<dbReference type="GO" id="GO:0000155">
    <property type="term" value="F:phosphorelay sensor kinase activity"/>
    <property type="evidence" value="ECO:0007669"/>
    <property type="project" value="InterPro"/>
</dbReference>
<keyword evidence="19" id="KW-1185">Reference proteome</keyword>
<keyword evidence="14" id="KW-0472">Membrane</keyword>
<proteinExistence type="predicted"/>
<dbReference type="InterPro" id="IPR036097">
    <property type="entry name" value="HisK_dim/P_sf"/>
</dbReference>
<evidence type="ECO:0000256" key="5">
    <source>
        <dbReference type="ARBA" id="ARBA00022553"/>
    </source>
</evidence>
<dbReference type="Gene3D" id="3.30.565.10">
    <property type="entry name" value="Histidine kinase-like ATPase, C-terminal domain"/>
    <property type="match status" value="1"/>
</dbReference>
<evidence type="ECO:0000256" key="6">
    <source>
        <dbReference type="ARBA" id="ARBA00022679"/>
    </source>
</evidence>
<dbReference type="InterPro" id="IPR029151">
    <property type="entry name" value="Sensor-like_sf"/>
</dbReference>
<comment type="catalytic activity">
    <reaction evidence="1">
        <text>ATP + protein L-histidine = ADP + protein N-phospho-L-histidine.</text>
        <dbReference type="EC" id="2.7.13.3"/>
    </reaction>
</comment>
<dbReference type="Gene3D" id="1.10.287.130">
    <property type="match status" value="1"/>
</dbReference>
<dbReference type="Gene3D" id="3.40.50.2300">
    <property type="match status" value="1"/>
</dbReference>
<feature type="transmembrane region" description="Helical" evidence="14">
    <location>
        <begin position="7"/>
        <end position="30"/>
    </location>
</feature>
<feature type="domain" description="Response regulatory" evidence="16">
    <location>
        <begin position="677"/>
        <end position="791"/>
    </location>
</feature>
<evidence type="ECO:0000259" key="15">
    <source>
        <dbReference type="PROSITE" id="PS50109"/>
    </source>
</evidence>
<dbReference type="SUPFAM" id="SSF158472">
    <property type="entry name" value="HAMP domain-like"/>
    <property type="match status" value="1"/>
</dbReference>
<feature type="modified residue" description="4-aspartylphosphate" evidence="13">
    <location>
        <position position="726"/>
    </location>
</feature>
<evidence type="ECO:0000313" key="18">
    <source>
        <dbReference type="EMBL" id="RAU19065.1"/>
    </source>
</evidence>
<dbReference type="SUPFAM" id="SSF52172">
    <property type="entry name" value="CheY-like"/>
    <property type="match status" value="1"/>
</dbReference>
<feature type="domain" description="Histidine kinase" evidence="15">
    <location>
        <begin position="440"/>
        <end position="656"/>
    </location>
</feature>
<keyword evidence="10" id="KW-0067">ATP-binding</keyword>
<evidence type="ECO:0000256" key="9">
    <source>
        <dbReference type="ARBA" id="ARBA00022777"/>
    </source>
</evidence>
<dbReference type="Pfam" id="PF00512">
    <property type="entry name" value="HisKA"/>
    <property type="match status" value="1"/>
</dbReference>
<dbReference type="InterPro" id="IPR004358">
    <property type="entry name" value="Sig_transdc_His_kin-like_C"/>
</dbReference>
<evidence type="ECO:0000259" key="17">
    <source>
        <dbReference type="PROSITE" id="PS50885"/>
    </source>
</evidence>
<feature type="domain" description="HAMP" evidence="17">
    <location>
        <begin position="327"/>
        <end position="380"/>
    </location>
</feature>
<dbReference type="CDD" id="cd17546">
    <property type="entry name" value="REC_hyHK_CKI1_RcsC-like"/>
    <property type="match status" value="1"/>
</dbReference>
<reference evidence="18 19" key="1">
    <citation type="submission" date="2018-06" db="EMBL/GenBank/DDBJ databases">
        <title>Nitrincola tibetense sp. nov., isolated from Lake XuguoCo on Tibetan Plateau.</title>
        <authorList>
            <person name="Xing P."/>
        </authorList>
    </citation>
    <scope>NUCLEOTIDE SEQUENCE [LARGE SCALE GENOMIC DNA]</scope>
    <source>
        <strain evidence="19">xg18</strain>
    </source>
</reference>
<protein>
    <recommendedName>
        <fullName evidence="3">histidine kinase</fullName>
        <ecNumber evidence="3">2.7.13.3</ecNumber>
    </recommendedName>
</protein>
<dbReference type="InterPro" id="IPR005467">
    <property type="entry name" value="His_kinase_dom"/>
</dbReference>
<dbReference type="InterPro" id="IPR003594">
    <property type="entry name" value="HATPase_dom"/>
</dbReference>
<dbReference type="EC" id="2.7.13.3" evidence="3"/>
<comment type="subcellular location">
    <subcellularLocation>
        <location evidence="2">Cell membrane</location>
        <topology evidence="2">Multi-pass membrane protein</topology>
    </subcellularLocation>
</comment>
<gene>
    <name evidence="18" type="ORF">DN062_06230</name>
</gene>
<dbReference type="FunFam" id="3.30.565.10:FF:000078">
    <property type="entry name" value="Two-component sensor histidine kinase"/>
    <property type="match status" value="1"/>
</dbReference>
<evidence type="ECO:0000256" key="4">
    <source>
        <dbReference type="ARBA" id="ARBA00022475"/>
    </source>
</evidence>
<dbReference type="PROSITE" id="PS50109">
    <property type="entry name" value="HIS_KIN"/>
    <property type="match status" value="1"/>
</dbReference>
<dbReference type="RefSeq" id="WP_112158452.1">
    <property type="nucleotide sequence ID" value="NZ_QKRX01000003.1"/>
</dbReference>
<evidence type="ECO:0000256" key="8">
    <source>
        <dbReference type="ARBA" id="ARBA00022741"/>
    </source>
</evidence>
<dbReference type="GO" id="GO:0005886">
    <property type="term" value="C:plasma membrane"/>
    <property type="evidence" value="ECO:0007669"/>
    <property type="project" value="UniProtKB-SubCell"/>
</dbReference>
<dbReference type="AlphaFoldDB" id="A0A364NQA2"/>
<dbReference type="InterPro" id="IPR003660">
    <property type="entry name" value="HAMP_dom"/>
</dbReference>
<evidence type="ECO:0000256" key="1">
    <source>
        <dbReference type="ARBA" id="ARBA00000085"/>
    </source>
</evidence>
<dbReference type="InterPro" id="IPR036890">
    <property type="entry name" value="HATPase_C_sf"/>
</dbReference>
<dbReference type="CDD" id="cd00082">
    <property type="entry name" value="HisKA"/>
    <property type="match status" value="1"/>
</dbReference>
<dbReference type="SUPFAM" id="SSF103190">
    <property type="entry name" value="Sensory domain-like"/>
    <property type="match status" value="1"/>
</dbReference>
<keyword evidence="12" id="KW-0902">Two-component regulatory system</keyword>
<dbReference type="SMART" id="SM00448">
    <property type="entry name" value="REC"/>
    <property type="match status" value="1"/>
</dbReference>
<dbReference type="OrthoDB" id="6724607at2"/>
<keyword evidence="5 13" id="KW-0597">Phosphoprotein</keyword>
<evidence type="ECO:0000259" key="16">
    <source>
        <dbReference type="PROSITE" id="PS50110"/>
    </source>
</evidence>
<keyword evidence="9" id="KW-0418">Kinase</keyword>
<keyword evidence="8" id="KW-0547">Nucleotide-binding</keyword>
<dbReference type="PROSITE" id="PS50885">
    <property type="entry name" value="HAMP"/>
    <property type="match status" value="2"/>
</dbReference>
<dbReference type="InterPro" id="IPR003661">
    <property type="entry name" value="HisK_dim/P_dom"/>
</dbReference>
<dbReference type="CDD" id="cd16922">
    <property type="entry name" value="HATPase_EvgS-ArcB-TorS-like"/>
    <property type="match status" value="1"/>
</dbReference>
<dbReference type="SMART" id="SM00388">
    <property type="entry name" value="HisKA"/>
    <property type="match status" value="1"/>
</dbReference>
<dbReference type="SMART" id="SM00387">
    <property type="entry name" value="HATPase_c"/>
    <property type="match status" value="1"/>
</dbReference>
<evidence type="ECO:0000256" key="12">
    <source>
        <dbReference type="ARBA" id="ARBA00023012"/>
    </source>
</evidence>
<dbReference type="Proteomes" id="UP000250744">
    <property type="component" value="Unassembled WGS sequence"/>
</dbReference>
<evidence type="ECO:0000256" key="7">
    <source>
        <dbReference type="ARBA" id="ARBA00022692"/>
    </source>
</evidence>
<dbReference type="PANTHER" id="PTHR45339">
    <property type="entry name" value="HYBRID SIGNAL TRANSDUCTION HISTIDINE KINASE J"/>
    <property type="match status" value="1"/>
</dbReference>
<evidence type="ECO:0000256" key="13">
    <source>
        <dbReference type="PROSITE-ProRule" id="PRU00169"/>
    </source>
</evidence>
<dbReference type="Pfam" id="PF02518">
    <property type="entry name" value="HATPase_c"/>
    <property type="match status" value="1"/>
</dbReference>
<evidence type="ECO:0000313" key="19">
    <source>
        <dbReference type="Proteomes" id="UP000250744"/>
    </source>
</evidence>
<evidence type="ECO:0000256" key="11">
    <source>
        <dbReference type="ARBA" id="ARBA00022989"/>
    </source>
</evidence>
<feature type="domain" description="HAMP" evidence="17">
    <location>
        <begin position="384"/>
        <end position="425"/>
    </location>
</feature>
<accession>A0A364NQA2</accession>
<evidence type="ECO:0000256" key="14">
    <source>
        <dbReference type="SAM" id="Phobius"/>
    </source>
</evidence>
<evidence type="ECO:0000256" key="2">
    <source>
        <dbReference type="ARBA" id="ARBA00004651"/>
    </source>
</evidence>
<dbReference type="Gene3D" id="6.10.340.10">
    <property type="match status" value="1"/>
</dbReference>
<keyword evidence="11 14" id="KW-1133">Transmembrane helix</keyword>
<dbReference type="PANTHER" id="PTHR45339:SF1">
    <property type="entry name" value="HYBRID SIGNAL TRANSDUCTION HISTIDINE KINASE J"/>
    <property type="match status" value="1"/>
</dbReference>
<dbReference type="GO" id="GO:0005524">
    <property type="term" value="F:ATP binding"/>
    <property type="evidence" value="ECO:0007669"/>
    <property type="project" value="UniProtKB-KW"/>
</dbReference>
<keyword evidence="7 14" id="KW-0812">Transmembrane</keyword>
<dbReference type="CDD" id="cd06225">
    <property type="entry name" value="HAMP"/>
    <property type="match status" value="1"/>
</dbReference>
<dbReference type="Gene3D" id="3.30.450.20">
    <property type="entry name" value="PAS domain"/>
    <property type="match status" value="1"/>
</dbReference>
<dbReference type="InterPro" id="IPR011006">
    <property type="entry name" value="CheY-like_superfamily"/>
</dbReference>
<dbReference type="SUPFAM" id="SSF55874">
    <property type="entry name" value="ATPase domain of HSP90 chaperone/DNA topoisomerase II/histidine kinase"/>
    <property type="match status" value="1"/>
</dbReference>
<dbReference type="PRINTS" id="PR00344">
    <property type="entry name" value="BCTRLSENSOR"/>
</dbReference>
<feature type="transmembrane region" description="Helical" evidence="14">
    <location>
        <begin position="306"/>
        <end position="325"/>
    </location>
</feature>
<dbReference type="Pfam" id="PF00072">
    <property type="entry name" value="Response_reg"/>
    <property type="match status" value="1"/>
</dbReference>
<dbReference type="SUPFAM" id="SSF47384">
    <property type="entry name" value="Homodimeric domain of signal transducing histidine kinase"/>
    <property type="match status" value="1"/>
</dbReference>
<dbReference type="EMBL" id="QKRX01000003">
    <property type="protein sequence ID" value="RAU19065.1"/>
    <property type="molecule type" value="Genomic_DNA"/>
</dbReference>
<dbReference type="PROSITE" id="PS50110">
    <property type="entry name" value="RESPONSE_REGULATORY"/>
    <property type="match status" value="1"/>
</dbReference>
<dbReference type="FunFam" id="1.10.287.130:FF:000002">
    <property type="entry name" value="Two-component osmosensing histidine kinase"/>
    <property type="match status" value="1"/>
</dbReference>
<keyword evidence="6" id="KW-0808">Transferase</keyword>
<dbReference type="SMART" id="SM00304">
    <property type="entry name" value="HAMP"/>
    <property type="match status" value="1"/>
</dbReference>
<evidence type="ECO:0000256" key="10">
    <source>
        <dbReference type="ARBA" id="ARBA00022840"/>
    </source>
</evidence>
<comment type="caution">
    <text evidence="18">The sequence shown here is derived from an EMBL/GenBank/DDBJ whole genome shotgun (WGS) entry which is preliminary data.</text>
</comment>